<keyword evidence="1" id="KW-0596">Phosphopantetheine</keyword>
<evidence type="ECO:0000256" key="1">
    <source>
        <dbReference type="ARBA" id="ARBA00022450"/>
    </source>
</evidence>
<dbReference type="InterPro" id="IPR020806">
    <property type="entry name" value="PKS_PP-bd"/>
</dbReference>
<dbReference type="InterPro" id="IPR036736">
    <property type="entry name" value="ACP-like_sf"/>
</dbReference>
<dbReference type="EMBL" id="BSFP01000055">
    <property type="protein sequence ID" value="GLL05330.1"/>
    <property type="molecule type" value="Genomic_DNA"/>
</dbReference>
<reference evidence="4" key="2">
    <citation type="submission" date="2023-01" db="EMBL/GenBank/DDBJ databases">
        <authorList>
            <person name="Sun Q."/>
            <person name="Evtushenko L."/>
        </authorList>
    </citation>
    <scope>NUCLEOTIDE SEQUENCE</scope>
    <source>
        <strain evidence="4">VKM Ac-1321</strain>
    </source>
</reference>
<dbReference type="GO" id="GO:0031177">
    <property type="term" value="F:phosphopantetheine binding"/>
    <property type="evidence" value="ECO:0007669"/>
    <property type="project" value="InterPro"/>
</dbReference>
<keyword evidence="5" id="KW-1185">Reference proteome</keyword>
<dbReference type="Gene3D" id="1.10.1200.10">
    <property type="entry name" value="ACP-like"/>
    <property type="match status" value="1"/>
</dbReference>
<dbReference type="SMART" id="SM00823">
    <property type="entry name" value="PKS_PP"/>
    <property type="match status" value="1"/>
</dbReference>
<proteinExistence type="predicted"/>
<dbReference type="SUPFAM" id="SSF47336">
    <property type="entry name" value="ACP-like"/>
    <property type="match status" value="1"/>
</dbReference>
<gene>
    <name evidence="4" type="ORF">GCM10017581_070770</name>
</gene>
<reference evidence="4" key="1">
    <citation type="journal article" date="2014" name="Int. J. Syst. Evol. Microbiol.">
        <title>Complete genome sequence of Corynebacterium casei LMG S-19264T (=DSM 44701T), isolated from a smear-ripened cheese.</title>
        <authorList>
            <consortium name="US DOE Joint Genome Institute (JGI-PGF)"/>
            <person name="Walter F."/>
            <person name="Albersmeier A."/>
            <person name="Kalinowski J."/>
            <person name="Ruckert C."/>
        </authorList>
    </citation>
    <scope>NUCLEOTIDE SEQUENCE</scope>
    <source>
        <strain evidence="4">VKM Ac-1321</strain>
    </source>
</reference>
<organism evidence="4 5">
    <name type="scientific">Dactylosporangium matsuzakiense</name>
    <dbReference type="NCBI Taxonomy" id="53360"/>
    <lineage>
        <taxon>Bacteria</taxon>
        <taxon>Bacillati</taxon>
        <taxon>Actinomycetota</taxon>
        <taxon>Actinomycetes</taxon>
        <taxon>Micromonosporales</taxon>
        <taxon>Micromonosporaceae</taxon>
        <taxon>Dactylosporangium</taxon>
    </lineage>
</organism>
<evidence type="ECO:0000313" key="4">
    <source>
        <dbReference type="EMBL" id="GLL05330.1"/>
    </source>
</evidence>
<sequence>MSTADARARMAELVRNTVAEILPGVPRSAMTGDRHPKDLGADSVDRVEIILALIDRVGVREPMAAFSELPDLDALVDFLLSKEKEGAGHAVRH</sequence>
<dbReference type="InterPro" id="IPR009081">
    <property type="entry name" value="PP-bd_ACP"/>
</dbReference>
<dbReference type="Pfam" id="PF00550">
    <property type="entry name" value="PP-binding"/>
    <property type="match status" value="1"/>
</dbReference>
<keyword evidence="2" id="KW-0597">Phosphoprotein</keyword>
<evidence type="ECO:0000256" key="2">
    <source>
        <dbReference type="ARBA" id="ARBA00022553"/>
    </source>
</evidence>
<dbReference type="RefSeq" id="WP_223094314.1">
    <property type="nucleotide sequence ID" value="NZ_BAAAXA010000001.1"/>
</dbReference>
<comment type="caution">
    <text evidence="4">The sequence shown here is derived from an EMBL/GenBank/DDBJ whole genome shotgun (WGS) entry which is preliminary data.</text>
</comment>
<feature type="domain" description="Carrier" evidence="3">
    <location>
        <begin position="8"/>
        <end position="83"/>
    </location>
</feature>
<name>A0A9W6KS00_9ACTN</name>
<dbReference type="AlphaFoldDB" id="A0A9W6KS00"/>
<evidence type="ECO:0000313" key="5">
    <source>
        <dbReference type="Proteomes" id="UP001143480"/>
    </source>
</evidence>
<evidence type="ECO:0000259" key="3">
    <source>
        <dbReference type="PROSITE" id="PS50075"/>
    </source>
</evidence>
<dbReference type="PROSITE" id="PS50075">
    <property type="entry name" value="CARRIER"/>
    <property type="match status" value="1"/>
</dbReference>
<dbReference type="Proteomes" id="UP001143480">
    <property type="component" value="Unassembled WGS sequence"/>
</dbReference>
<protein>
    <recommendedName>
        <fullName evidence="3">Carrier domain-containing protein</fullName>
    </recommendedName>
</protein>
<accession>A0A9W6KS00</accession>